<dbReference type="InterPro" id="IPR004113">
    <property type="entry name" value="FAD-bd_oxidored_4_C"/>
</dbReference>
<comment type="subcellular location">
    <subcellularLocation>
        <location evidence="2">Mitochondrion</location>
    </subcellularLocation>
</comment>
<dbReference type="InterPro" id="IPR036318">
    <property type="entry name" value="FAD-bd_PCMH-like_sf"/>
</dbReference>
<dbReference type="SUPFAM" id="SSF56176">
    <property type="entry name" value="FAD-binding/transporter-associated domain-like"/>
    <property type="match status" value="1"/>
</dbReference>
<dbReference type="InterPro" id="IPR016166">
    <property type="entry name" value="FAD-bd_PCMH"/>
</dbReference>
<dbReference type="Gene3D" id="3.30.70.2740">
    <property type="match status" value="1"/>
</dbReference>
<dbReference type="InterPro" id="IPR016171">
    <property type="entry name" value="Vanillyl_alc_oxidase_C-sub2"/>
</dbReference>
<dbReference type="AlphaFoldDB" id="A0A8C6M930"/>
<proteinExistence type="inferred from homology"/>
<dbReference type="Gene3D" id="1.10.45.10">
    <property type="entry name" value="Vanillyl-alcohol Oxidase, Chain A, domain 4"/>
    <property type="match status" value="1"/>
</dbReference>
<keyword evidence="9" id="KW-0496">Mitochondrion</keyword>
<reference evidence="16" key="1">
    <citation type="submission" date="2014-08" db="EMBL/GenBank/DDBJ databases">
        <authorList>
            <person name="Senf B."/>
            <person name="Petzold A."/>
            <person name="Downie B.R."/>
            <person name="Koch P."/>
            <person name="Platzer M."/>
        </authorList>
    </citation>
    <scope>NUCLEOTIDE SEQUENCE [LARGE SCALE GENOMIC DNA]</scope>
    <source>
        <strain evidence="16">GRZ</strain>
    </source>
</reference>
<dbReference type="InterPro" id="IPR016169">
    <property type="entry name" value="FAD-bd_PCMH_sub2"/>
</dbReference>
<dbReference type="Pfam" id="PF01565">
    <property type="entry name" value="FAD_binding_4"/>
    <property type="match status" value="1"/>
</dbReference>
<dbReference type="EC" id="1.1.2.4" evidence="10"/>
<evidence type="ECO:0000256" key="2">
    <source>
        <dbReference type="ARBA" id="ARBA00004173"/>
    </source>
</evidence>
<dbReference type="Proteomes" id="UP000694548">
    <property type="component" value="Chromosome sgr13"/>
</dbReference>
<dbReference type="PROSITE" id="PS51387">
    <property type="entry name" value="FAD_PCMH"/>
    <property type="match status" value="1"/>
</dbReference>
<sequence length="412" mass="44350">MVARHFLLRLSRAAVDRVLSAFRSICGPDGVSLGEAVREQHGKDESVHKCRPPDVVVFPRCVEEVSALAKVCHDHNLPIIPFGTGTGLEGGVGAVKGGVCFSLRNMDQVLDLHPEDFDVTVEPGVTRKALNAYLRDTGLWFPVDPGADASLCGMAATSASGTNAVRYGTMRENTLNLEVVLSDGRIIHTAGKGRRPRKTSAGYNLTNLFVGSEGTLGIITKTTLRLYGIPEAMVSAVCSFPSIQAAVDSTVQILQAGVPIARIGEEEREKLKIICDFKNSCENHDAYSTDVCVPLSRLPQIIVETKEDLLESRLTGPIAGHVGDGNFHCLMVVDPNDPDEQHRVHLFAERLARRALAMGGTCTGEHGVGLGKRVLLQEEVGPLAIQVMQGLKETLDPKNLMNPGKILLQGDP</sequence>
<comment type="subunit">
    <text evidence="13">Interacts with CSRP3.</text>
</comment>
<evidence type="ECO:0000256" key="1">
    <source>
        <dbReference type="ARBA" id="ARBA00001974"/>
    </source>
</evidence>
<comment type="cofactor">
    <cofactor evidence="1">
        <name>FAD</name>
        <dbReference type="ChEBI" id="CHEBI:57692"/>
    </cofactor>
</comment>
<evidence type="ECO:0000256" key="9">
    <source>
        <dbReference type="ARBA" id="ARBA00023128"/>
    </source>
</evidence>
<evidence type="ECO:0000256" key="7">
    <source>
        <dbReference type="ARBA" id="ARBA00022990"/>
    </source>
</evidence>
<dbReference type="GeneTree" id="ENSGT00940000158705"/>
<reference evidence="16" key="2">
    <citation type="submission" date="2025-08" db="UniProtKB">
        <authorList>
            <consortium name="Ensembl"/>
        </authorList>
    </citation>
    <scope>IDENTIFICATION</scope>
</reference>
<evidence type="ECO:0000256" key="10">
    <source>
        <dbReference type="ARBA" id="ARBA00038897"/>
    </source>
</evidence>
<evidence type="ECO:0000256" key="14">
    <source>
        <dbReference type="ARBA" id="ARBA00072812"/>
    </source>
</evidence>
<keyword evidence="7" id="KW-0007">Acetylation</keyword>
<evidence type="ECO:0000256" key="3">
    <source>
        <dbReference type="ARBA" id="ARBA00008000"/>
    </source>
</evidence>
<keyword evidence="8" id="KW-0560">Oxidoreductase</keyword>
<dbReference type="Gene3D" id="3.30.465.10">
    <property type="match status" value="1"/>
</dbReference>
<comment type="function">
    <text evidence="12">Involved in D-lactate, but not L-lactate catabolic process.</text>
</comment>
<keyword evidence="5" id="KW-0274">FAD</keyword>
<organism evidence="16 17">
    <name type="scientific">Nothobranchius furzeri</name>
    <name type="common">Turquoise killifish</name>
    <dbReference type="NCBI Taxonomy" id="105023"/>
    <lineage>
        <taxon>Eukaryota</taxon>
        <taxon>Metazoa</taxon>
        <taxon>Chordata</taxon>
        <taxon>Craniata</taxon>
        <taxon>Vertebrata</taxon>
        <taxon>Euteleostomi</taxon>
        <taxon>Actinopterygii</taxon>
        <taxon>Neopterygii</taxon>
        <taxon>Teleostei</taxon>
        <taxon>Neoteleostei</taxon>
        <taxon>Acanthomorphata</taxon>
        <taxon>Ovalentaria</taxon>
        <taxon>Atherinomorphae</taxon>
        <taxon>Cyprinodontiformes</taxon>
        <taxon>Nothobranchiidae</taxon>
        <taxon>Nothobranchius</taxon>
    </lineage>
</organism>
<dbReference type="GO" id="GO:1903457">
    <property type="term" value="P:lactate catabolic process"/>
    <property type="evidence" value="ECO:0007669"/>
    <property type="project" value="TreeGrafter"/>
</dbReference>
<accession>A0A8C6M930</accession>
<evidence type="ECO:0000313" key="16">
    <source>
        <dbReference type="Ensembl" id="ENSNFUP00015029689.1"/>
    </source>
</evidence>
<evidence type="ECO:0000256" key="5">
    <source>
        <dbReference type="ARBA" id="ARBA00022827"/>
    </source>
</evidence>
<evidence type="ECO:0000256" key="13">
    <source>
        <dbReference type="ARBA" id="ARBA00063083"/>
    </source>
</evidence>
<name>A0A8C6M930_NOTFU</name>
<dbReference type="GO" id="GO:0004458">
    <property type="term" value="F:D-lactate dehydrogenase (cytochrome) activity"/>
    <property type="evidence" value="ECO:0007669"/>
    <property type="project" value="UniProtKB-EC"/>
</dbReference>
<evidence type="ECO:0000256" key="8">
    <source>
        <dbReference type="ARBA" id="ARBA00023002"/>
    </source>
</evidence>
<evidence type="ECO:0000256" key="4">
    <source>
        <dbReference type="ARBA" id="ARBA00022630"/>
    </source>
</evidence>
<dbReference type="PANTHER" id="PTHR11748">
    <property type="entry name" value="D-LACTATE DEHYDROGENASE"/>
    <property type="match status" value="1"/>
</dbReference>
<dbReference type="InterPro" id="IPR006094">
    <property type="entry name" value="Oxid_FAD_bind_N"/>
</dbReference>
<dbReference type="GO" id="GO:0005739">
    <property type="term" value="C:mitochondrion"/>
    <property type="evidence" value="ECO:0007669"/>
    <property type="project" value="UniProtKB-SubCell"/>
</dbReference>
<dbReference type="FunFam" id="3.30.70.2740:FF:000001">
    <property type="entry name" value="D-lactate dehydrogenase mitochondrial"/>
    <property type="match status" value="1"/>
</dbReference>
<keyword evidence="4" id="KW-0285">Flavoprotein</keyword>
<comment type="similarity">
    <text evidence="3">Belongs to the FAD-binding oxidoreductase/transferase type 4 family.</text>
</comment>
<keyword evidence="17" id="KW-1185">Reference proteome</keyword>
<evidence type="ECO:0000256" key="12">
    <source>
        <dbReference type="ARBA" id="ARBA00053432"/>
    </source>
</evidence>
<dbReference type="FunFam" id="1.10.45.10:FF:000001">
    <property type="entry name" value="D-lactate dehydrogenase mitochondrial"/>
    <property type="match status" value="1"/>
</dbReference>
<evidence type="ECO:0000256" key="11">
    <source>
        <dbReference type="ARBA" id="ARBA00051477"/>
    </source>
</evidence>
<reference evidence="16" key="3">
    <citation type="submission" date="2025-09" db="UniProtKB">
        <authorList>
            <consortium name="Ensembl"/>
        </authorList>
    </citation>
    <scope>IDENTIFICATION</scope>
</reference>
<evidence type="ECO:0000313" key="17">
    <source>
        <dbReference type="Proteomes" id="UP000694548"/>
    </source>
</evidence>
<evidence type="ECO:0000259" key="15">
    <source>
        <dbReference type="PROSITE" id="PS51387"/>
    </source>
</evidence>
<protein>
    <recommendedName>
        <fullName evidence="14">Probable D-lactate dehydrogenase, mitochondrial</fullName>
        <ecNumber evidence="10">1.1.2.4</ecNumber>
    </recommendedName>
</protein>
<dbReference type="Pfam" id="PF02913">
    <property type="entry name" value="FAD-oxidase_C"/>
    <property type="match status" value="2"/>
</dbReference>
<dbReference type="GO" id="GO:0008720">
    <property type="term" value="F:D-lactate dehydrogenase (NAD+) activity"/>
    <property type="evidence" value="ECO:0007669"/>
    <property type="project" value="TreeGrafter"/>
</dbReference>
<evidence type="ECO:0000256" key="6">
    <source>
        <dbReference type="ARBA" id="ARBA00022946"/>
    </source>
</evidence>
<dbReference type="FunFam" id="3.30.465.10:FF:000030">
    <property type="entry name" value="probable D-lactate dehydrogenase, mitochondrial"/>
    <property type="match status" value="1"/>
</dbReference>
<dbReference type="InterPro" id="IPR016164">
    <property type="entry name" value="FAD-linked_Oxase-like_C"/>
</dbReference>
<keyword evidence="6" id="KW-0809">Transit peptide</keyword>
<comment type="catalytic activity">
    <reaction evidence="11">
        <text>(R)-lactate + 2 Fe(III)-[cytochrome c] = 2 Fe(II)-[cytochrome c] + pyruvate + 2 H(+)</text>
        <dbReference type="Rhea" id="RHEA:13521"/>
        <dbReference type="Rhea" id="RHEA-COMP:10350"/>
        <dbReference type="Rhea" id="RHEA-COMP:14399"/>
        <dbReference type="ChEBI" id="CHEBI:15361"/>
        <dbReference type="ChEBI" id="CHEBI:15378"/>
        <dbReference type="ChEBI" id="CHEBI:16004"/>
        <dbReference type="ChEBI" id="CHEBI:29033"/>
        <dbReference type="ChEBI" id="CHEBI:29034"/>
        <dbReference type="EC" id="1.1.2.4"/>
    </reaction>
    <physiologicalReaction direction="left-to-right" evidence="11">
        <dbReference type="Rhea" id="RHEA:13522"/>
    </physiologicalReaction>
</comment>
<dbReference type="SUPFAM" id="SSF55103">
    <property type="entry name" value="FAD-linked oxidases, C-terminal domain"/>
    <property type="match status" value="1"/>
</dbReference>
<dbReference type="PANTHER" id="PTHR11748:SF111">
    <property type="entry name" value="D-LACTATE DEHYDROGENASE, MITOCHONDRIAL-RELATED"/>
    <property type="match status" value="1"/>
</dbReference>
<dbReference type="GO" id="GO:0071949">
    <property type="term" value="F:FAD binding"/>
    <property type="evidence" value="ECO:0007669"/>
    <property type="project" value="InterPro"/>
</dbReference>
<gene>
    <name evidence="16" type="primary">LDHD</name>
</gene>
<dbReference type="FunFam" id="3.30.43.10:FF:000010">
    <property type="entry name" value="probable D-lactate dehydrogenase, mitochondrial"/>
    <property type="match status" value="1"/>
</dbReference>
<dbReference type="Ensembl" id="ENSNFUT00015031018.1">
    <property type="protein sequence ID" value="ENSNFUP00015029689.1"/>
    <property type="gene ID" value="ENSNFUG00015014031.1"/>
</dbReference>
<feature type="domain" description="FAD-binding PCMH-type" evidence="15">
    <location>
        <begin position="48"/>
        <end position="229"/>
    </location>
</feature>